<dbReference type="InterPro" id="IPR050268">
    <property type="entry name" value="NADH-dep_flavin_reductase"/>
</dbReference>
<dbReference type="PANTHER" id="PTHR30466">
    <property type="entry name" value="FLAVIN REDUCTASE"/>
    <property type="match status" value="1"/>
</dbReference>
<dbReference type="HOGENOM" id="CLU_059021_1_3_11"/>
<feature type="domain" description="Flavin reductase like" evidence="3">
    <location>
        <begin position="18"/>
        <end position="161"/>
    </location>
</feature>
<dbReference type="InterPro" id="IPR012349">
    <property type="entry name" value="Split_barrel_FMN-bd"/>
</dbReference>
<dbReference type="PANTHER" id="PTHR30466:SF11">
    <property type="entry name" value="FLAVIN-DEPENDENT MONOOXYGENASE, REDUCTASE SUBUNIT HSAB"/>
    <property type="match status" value="1"/>
</dbReference>
<dbReference type="InterPro" id="IPR002563">
    <property type="entry name" value="Flavin_Rdtase-like_dom"/>
</dbReference>
<keyword evidence="5" id="KW-1185">Reference proteome</keyword>
<dbReference type="eggNOG" id="COG1853">
    <property type="taxonomic scope" value="Bacteria"/>
</dbReference>
<dbReference type="Proteomes" id="UP000019150">
    <property type="component" value="Chromosome"/>
</dbReference>
<reference evidence="4 5" key="1">
    <citation type="journal article" date="2014" name="Appl. Environ. Microbiol.">
        <title>Insights into the Microbial Degradation of Rubber and Gutta-Percha by Analysis of the Complete Genome of Nocardia nova SH22a.</title>
        <authorList>
            <person name="Luo Q."/>
            <person name="Hiessl S."/>
            <person name="Poehlein A."/>
            <person name="Daniel R."/>
            <person name="Steinbuchel A."/>
        </authorList>
    </citation>
    <scope>NUCLEOTIDE SEQUENCE [LARGE SCALE GENOMIC DNA]</scope>
    <source>
        <strain evidence="4">SH22a</strain>
    </source>
</reference>
<dbReference type="GO" id="GO:0042602">
    <property type="term" value="F:riboflavin reductase (NADPH) activity"/>
    <property type="evidence" value="ECO:0007669"/>
    <property type="project" value="TreeGrafter"/>
</dbReference>
<dbReference type="Gene3D" id="2.30.110.10">
    <property type="entry name" value="Electron Transport, Fmn-binding Protein, Chain A"/>
    <property type="match status" value="1"/>
</dbReference>
<dbReference type="AlphaFoldDB" id="W5TPH0"/>
<keyword evidence="2" id="KW-0560">Oxidoreductase</keyword>
<evidence type="ECO:0000313" key="4">
    <source>
        <dbReference type="EMBL" id="AHH21039.1"/>
    </source>
</evidence>
<sequence>MLELLAERTDDRALRHLFATFPSGVVAVCAEIDGAPCGFAVSTLVPVSLDPPLMLFCVQRSSTTWPHLSTAERLGLSLLGADQHDAARALAGPGGERFRDLRVHRGDRDAVFIDSATCWVEGSVHSTVDAGDHLVVILGIHRTATRDGGRPLVFHDHGFRRLQETEAR</sequence>
<gene>
    <name evidence="4" type="ORF">NONO_c62690</name>
</gene>
<dbReference type="OrthoDB" id="9792858at2"/>
<dbReference type="RefSeq" id="WP_025352371.1">
    <property type="nucleotide sequence ID" value="NZ_CP006850.1"/>
</dbReference>
<name>W5TPH0_9NOCA</name>
<evidence type="ECO:0000313" key="5">
    <source>
        <dbReference type="Proteomes" id="UP000019150"/>
    </source>
</evidence>
<comment type="similarity">
    <text evidence="1">Belongs to the non-flavoprotein flavin reductase family.</text>
</comment>
<evidence type="ECO:0000256" key="1">
    <source>
        <dbReference type="ARBA" id="ARBA00008898"/>
    </source>
</evidence>
<dbReference type="Pfam" id="PF01613">
    <property type="entry name" value="Flavin_Reduct"/>
    <property type="match status" value="1"/>
</dbReference>
<proteinExistence type="inferred from homology"/>
<dbReference type="KEGG" id="nno:NONO_c62690"/>
<dbReference type="SMART" id="SM00903">
    <property type="entry name" value="Flavin_Reduct"/>
    <property type="match status" value="1"/>
</dbReference>
<evidence type="ECO:0000259" key="3">
    <source>
        <dbReference type="SMART" id="SM00903"/>
    </source>
</evidence>
<evidence type="ECO:0000256" key="2">
    <source>
        <dbReference type="ARBA" id="ARBA00023002"/>
    </source>
</evidence>
<dbReference type="EMBL" id="CP006850">
    <property type="protein sequence ID" value="AHH21039.1"/>
    <property type="molecule type" value="Genomic_DNA"/>
</dbReference>
<accession>W5TPH0</accession>
<dbReference type="STRING" id="1415166.NONO_c62690"/>
<dbReference type="SUPFAM" id="SSF50475">
    <property type="entry name" value="FMN-binding split barrel"/>
    <property type="match status" value="1"/>
</dbReference>
<protein>
    <submittedName>
        <fullName evidence="4">Putative oxidoreductase</fullName>
    </submittedName>
</protein>
<dbReference type="GO" id="GO:0010181">
    <property type="term" value="F:FMN binding"/>
    <property type="evidence" value="ECO:0007669"/>
    <property type="project" value="InterPro"/>
</dbReference>
<dbReference type="PATRIC" id="fig|1415166.3.peg.6441"/>
<organism evidence="4 5">
    <name type="scientific">Nocardia nova SH22a</name>
    <dbReference type="NCBI Taxonomy" id="1415166"/>
    <lineage>
        <taxon>Bacteria</taxon>
        <taxon>Bacillati</taxon>
        <taxon>Actinomycetota</taxon>
        <taxon>Actinomycetes</taxon>
        <taxon>Mycobacteriales</taxon>
        <taxon>Nocardiaceae</taxon>
        <taxon>Nocardia</taxon>
    </lineage>
</organism>